<keyword evidence="7" id="KW-0449">Lipoprotein</keyword>
<feature type="domain" description="Spore germination GerAC-like C-terminal" evidence="9">
    <location>
        <begin position="218"/>
        <end position="351"/>
    </location>
</feature>
<dbReference type="Proteomes" id="UP001597231">
    <property type="component" value="Unassembled WGS sequence"/>
</dbReference>
<comment type="similarity">
    <text evidence="2">Belongs to the GerABKC lipoprotein family.</text>
</comment>
<evidence type="ECO:0000256" key="1">
    <source>
        <dbReference type="ARBA" id="ARBA00004635"/>
    </source>
</evidence>
<evidence type="ECO:0000256" key="6">
    <source>
        <dbReference type="ARBA" id="ARBA00023139"/>
    </source>
</evidence>
<protein>
    <submittedName>
        <fullName evidence="11">Ger(X)C family spore germination protein</fullName>
    </submittedName>
</protein>
<dbReference type="InterPro" id="IPR057336">
    <property type="entry name" value="GerAC_N"/>
</dbReference>
<evidence type="ECO:0000259" key="10">
    <source>
        <dbReference type="Pfam" id="PF25198"/>
    </source>
</evidence>
<accession>A0ABW3TYU0</accession>
<dbReference type="PANTHER" id="PTHR35789">
    <property type="entry name" value="SPORE GERMINATION PROTEIN B3"/>
    <property type="match status" value="1"/>
</dbReference>
<dbReference type="PROSITE" id="PS51257">
    <property type="entry name" value="PROKAR_LIPOPROTEIN"/>
    <property type="match status" value="1"/>
</dbReference>
<dbReference type="Pfam" id="PF05504">
    <property type="entry name" value="Spore_GerAC"/>
    <property type="match status" value="1"/>
</dbReference>
<feature type="chain" id="PRO_5046165245" evidence="8">
    <location>
        <begin position="20"/>
        <end position="384"/>
    </location>
</feature>
<gene>
    <name evidence="11" type="ORF">ACFQ38_07920</name>
</gene>
<sequence>MNRKMASFLIILLATLTLSGCWDKNEPQRMLYLNGVGIDFKNGQYEVYAQIINFSNTAKSDQPTNEEAIQAEVGKATGRSLDEAVFQLYHSVDQKVFWGHLSYLVLSEEALKELKLNQVLDIFIRYRETRYQIWLYATKDPVEEVLLIRPVVNKAIVLSKLGDPENSFKQESFIKPANIRETLIGLNEPNHETFIPLVTIEENWASLKEKIKAPILDGVGIVSPNEFKGFITGDAARGIRWMSNDTERSDITFKADKDSYISVVMENFNVKITPVIVNGEARFDINIYTDGIVDIITDSITPKEMEKAIKKEMEKQIRTTYQEALKKDADIYRLSEQLYRKKLKDWKRLQTDGKVDLKEDSLRNIDITVGKLTSNRRSFERTVD</sequence>
<dbReference type="PANTHER" id="PTHR35789:SF1">
    <property type="entry name" value="SPORE GERMINATION PROTEIN B3"/>
    <property type="match status" value="1"/>
</dbReference>
<dbReference type="EMBL" id="JBHTLT010000038">
    <property type="protein sequence ID" value="MFD1205028.1"/>
    <property type="molecule type" value="Genomic_DNA"/>
</dbReference>
<proteinExistence type="inferred from homology"/>
<dbReference type="RefSeq" id="WP_336825236.1">
    <property type="nucleotide sequence ID" value="NZ_JBHTLT010000038.1"/>
</dbReference>
<keyword evidence="3" id="KW-0309">Germination</keyword>
<evidence type="ECO:0000256" key="4">
    <source>
        <dbReference type="ARBA" id="ARBA00022729"/>
    </source>
</evidence>
<dbReference type="InterPro" id="IPR038501">
    <property type="entry name" value="Spore_GerAC_C_sf"/>
</dbReference>
<evidence type="ECO:0000313" key="11">
    <source>
        <dbReference type="EMBL" id="MFD1205028.1"/>
    </source>
</evidence>
<feature type="signal peptide" evidence="8">
    <location>
        <begin position="1"/>
        <end position="19"/>
    </location>
</feature>
<evidence type="ECO:0000256" key="5">
    <source>
        <dbReference type="ARBA" id="ARBA00023136"/>
    </source>
</evidence>
<evidence type="ECO:0000313" key="12">
    <source>
        <dbReference type="Proteomes" id="UP001597231"/>
    </source>
</evidence>
<dbReference type="Gene3D" id="3.30.300.210">
    <property type="entry name" value="Nutrient germinant receptor protein C, domain 3"/>
    <property type="match status" value="1"/>
</dbReference>
<name>A0ABW3TYU0_9BACL</name>
<comment type="subcellular location">
    <subcellularLocation>
        <location evidence="1">Membrane</location>
        <topology evidence="1">Lipid-anchor</topology>
    </subcellularLocation>
</comment>
<evidence type="ECO:0000256" key="3">
    <source>
        <dbReference type="ARBA" id="ARBA00022544"/>
    </source>
</evidence>
<keyword evidence="4 8" id="KW-0732">Signal</keyword>
<evidence type="ECO:0000256" key="7">
    <source>
        <dbReference type="ARBA" id="ARBA00023288"/>
    </source>
</evidence>
<keyword evidence="5" id="KW-0472">Membrane</keyword>
<dbReference type="Pfam" id="PF25198">
    <property type="entry name" value="Spore_GerAC_N"/>
    <property type="match status" value="1"/>
</dbReference>
<evidence type="ECO:0000259" key="9">
    <source>
        <dbReference type="Pfam" id="PF05504"/>
    </source>
</evidence>
<evidence type="ECO:0000256" key="2">
    <source>
        <dbReference type="ARBA" id="ARBA00007886"/>
    </source>
</evidence>
<keyword evidence="6" id="KW-0564">Palmitate</keyword>
<dbReference type="NCBIfam" id="TIGR02887">
    <property type="entry name" value="spore_ger_x_C"/>
    <property type="match status" value="1"/>
</dbReference>
<reference evidence="12" key="1">
    <citation type="journal article" date="2019" name="Int. J. Syst. Evol. Microbiol.">
        <title>The Global Catalogue of Microorganisms (GCM) 10K type strain sequencing project: providing services to taxonomists for standard genome sequencing and annotation.</title>
        <authorList>
            <consortium name="The Broad Institute Genomics Platform"/>
            <consortium name="The Broad Institute Genome Sequencing Center for Infectious Disease"/>
            <person name="Wu L."/>
            <person name="Ma J."/>
        </authorList>
    </citation>
    <scope>NUCLEOTIDE SEQUENCE [LARGE SCALE GENOMIC DNA]</scope>
    <source>
        <strain evidence="12">CCUG 53915</strain>
    </source>
</reference>
<keyword evidence="12" id="KW-1185">Reference proteome</keyword>
<evidence type="ECO:0000256" key="8">
    <source>
        <dbReference type="SAM" id="SignalP"/>
    </source>
</evidence>
<dbReference type="InterPro" id="IPR008844">
    <property type="entry name" value="Spore_GerAC-like"/>
</dbReference>
<comment type="caution">
    <text evidence="11">The sequence shown here is derived from an EMBL/GenBank/DDBJ whole genome shotgun (WGS) entry which is preliminary data.</text>
</comment>
<dbReference type="InterPro" id="IPR046953">
    <property type="entry name" value="Spore_GerAC-like_C"/>
</dbReference>
<feature type="domain" description="Spore germination protein N-terminal" evidence="10">
    <location>
        <begin position="23"/>
        <end position="200"/>
    </location>
</feature>
<organism evidence="11 12">
    <name type="scientific">Sporosarcina contaminans</name>
    <dbReference type="NCBI Taxonomy" id="633403"/>
    <lineage>
        <taxon>Bacteria</taxon>
        <taxon>Bacillati</taxon>
        <taxon>Bacillota</taxon>
        <taxon>Bacilli</taxon>
        <taxon>Bacillales</taxon>
        <taxon>Caryophanaceae</taxon>
        <taxon>Sporosarcina</taxon>
    </lineage>
</organism>